<comment type="similarity">
    <text evidence="1">Belongs to the cycloisomerase 2 family.</text>
</comment>
<reference evidence="4" key="1">
    <citation type="journal article" date="2017" name="Genome Biol.">
        <title>Comparative genomics reveals high biological diversity and specific adaptations in the industrially and medically important fungal genus Aspergillus.</title>
        <authorList>
            <person name="de Vries R.P."/>
            <person name="Riley R."/>
            <person name="Wiebenga A."/>
            <person name="Aguilar-Osorio G."/>
            <person name="Amillis S."/>
            <person name="Uchima C.A."/>
            <person name="Anderluh G."/>
            <person name="Asadollahi M."/>
            <person name="Askin M."/>
            <person name="Barry K."/>
            <person name="Battaglia E."/>
            <person name="Bayram O."/>
            <person name="Benocci T."/>
            <person name="Braus-Stromeyer S.A."/>
            <person name="Caldana C."/>
            <person name="Canovas D."/>
            <person name="Cerqueira G.C."/>
            <person name="Chen F."/>
            <person name="Chen W."/>
            <person name="Choi C."/>
            <person name="Clum A."/>
            <person name="Dos Santos R.A."/>
            <person name="Damasio A.R."/>
            <person name="Diallinas G."/>
            <person name="Emri T."/>
            <person name="Fekete E."/>
            <person name="Flipphi M."/>
            <person name="Freyberg S."/>
            <person name="Gallo A."/>
            <person name="Gournas C."/>
            <person name="Habgood R."/>
            <person name="Hainaut M."/>
            <person name="Harispe M.L."/>
            <person name="Henrissat B."/>
            <person name="Hilden K.S."/>
            <person name="Hope R."/>
            <person name="Hossain A."/>
            <person name="Karabika E."/>
            <person name="Karaffa L."/>
            <person name="Karanyi Z."/>
            <person name="Krasevec N."/>
            <person name="Kuo A."/>
            <person name="Kusch H."/>
            <person name="LaButti K."/>
            <person name="Lagendijk E.L."/>
            <person name="Lapidus A."/>
            <person name="Levasseur A."/>
            <person name="Lindquist E."/>
            <person name="Lipzen A."/>
            <person name="Logrieco A.F."/>
            <person name="MacCabe A."/>
            <person name="Maekelae M.R."/>
            <person name="Malavazi I."/>
            <person name="Melin P."/>
            <person name="Meyer V."/>
            <person name="Mielnichuk N."/>
            <person name="Miskei M."/>
            <person name="Molnar A.P."/>
            <person name="Mule G."/>
            <person name="Ngan C.Y."/>
            <person name="Orejas M."/>
            <person name="Orosz E."/>
            <person name="Ouedraogo J.P."/>
            <person name="Overkamp K.M."/>
            <person name="Park H.-S."/>
            <person name="Perrone G."/>
            <person name="Piumi F."/>
            <person name="Punt P.J."/>
            <person name="Ram A.F."/>
            <person name="Ramon A."/>
            <person name="Rauscher S."/>
            <person name="Record E."/>
            <person name="Riano-Pachon D.M."/>
            <person name="Robert V."/>
            <person name="Roehrig J."/>
            <person name="Ruller R."/>
            <person name="Salamov A."/>
            <person name="Salih N.S."/>
            <person name="Samson R.A."/>
            <person name="Sandor E."/>
            <person name="Sanguinetti M."/>
            <person name="Schuetze T."/>
            <person name="Sepcic K."/>
            <person name="Shelest E."/>
            <person name="Sherlock G."/>
            <person name="Sophianopoulou V."/>
            <person name="Squina F.M."/>
            <person name="Sun H."/>
            <person name="Susca A."/>
            <person name="Todd R.B."/>
            <person name="Tsang A."/>
            <person name="Unkles S.E."/>
            <person name="van de Wiele N."/>
            <person name="van Rossen-Uffink D."/>
            <person name="Oliveira J.V."/>
            <person name="Vesth T.C."/>
            <person name="Visser J."/>
            <person name="Yu J.-H."/>
            <person name="Zhou M."/>
            <person name="Andersen M.R."/>
            <person name="Archer D.B."/>
            <person name="Baker S.E."/>
            <person name="Benoit I."/>
            <person name="Brakhage A.A."/>
            <person name="Braus G.H."/>
            <person name="Fischer R."/>
            <person name="Frisvad J.C."/>
            <person name="Goldman G.H."/>
            <person name="Houbraken J."/>
            <person name="Oakley B."/>
            <person name="Pocsi I."/>
            <person name="Scazzocchio C."/>
            <person name="Seiboth B."/>
            <person name="vanKuyk P.A."/>
            <person name="Wortman J."/>
            <person name="Dyer P.S."/>
            <person name="Grigoriev I.V."/>
        </authorList>
    </citation>
    <scope>NUCLEOTIDE SEQUENCE [LARGE SCALE GENOMIC DNA]</scope>
    <source>
        <strain evidence="4">CBS 593.65</strain>
    </source>
</reference>
<dbReference type="SUPFAM" id="SSF50974">
    <property type="entry name" value="Nitrous oxide reductase, N-terminal domain"/>
    <property type="match status" value="1"/>
</dbReference>
<feature type="signal peptide" evidence="2">
    <location>
        <begin position="1"/>
        <end position="29"/>
    </location>
</feature>
<protein>
    <recommendedName>
        <fullName evidence="5">6-phosphogluconolactonase</fullName>
    </recommendedName>
</protein>
<dbReference type="PANTHER" id="PTHR30344">
    <property type="entry name" value="6-PHOSPHOGLUCONOLACTONASE-RELATED"/>
    <property type="match status" value="1"/>
</dbReference>
<gene>
    <name evidence="3" type="ORF">ASPSYDRAFT_139272</name>
</gene>
<keyword evidence="4" id="KW-1185">Reference proteome</keyword>
<evidence type="ECO:0000256" key="2">
    <source>
        <dbReference type="SAM" id="SignalP"/>
    </source>
</evidence>
<proteinExistence type="inferred from homology"/>
<organism evidence="3 4">
    <name type="scientific">Aspergillus sydowii CBS 593.65</name>
    <dbReference type="NCBI Taxonomy" id="1036612"/>
    <lineage>
        <taxon>Eukaryota</taxon>
        <taxon>Fungi</taxon>
        <taxon>Dikarya</taxon>
        <taxon>Ascomycota</taxon>
        <taxon>Pezizomycotina</taxon>
        <taxon>Eurotiomycetes</taxon>
        <taxon>Eurotiomycetidae</taxon>
        <taxon>Eurotiales</taxon>
        <taxon>Aspergillaceae</taxon>
        <taxon>Aspergillus</taxon>
        <taxon>Aspergillus subgen. Nidulantes</taxon>
    </lineage>
</organism>
<dbReference type="STRING" id="1036612.A0A1L9TYN1"/>
<keyword evidence="2" id="KW-0732">Signal</keyword>
<evidence type="ECO:0008006" key="5">
    <source>
        <dbReference type="Google" id="ProtNLM"/>
    </source>
</evidence>
<dbReference type="GO" id="GO:0017057">
    <property type="term" value="F:6-phosphogluconolactonase activity"/>
    <property type="evidence" value="ECO:0007669"/>
    <property type="project" value="TreeGrafter"/>
</dbReference>
<dbReference type="InterPro" id="IPR011045">
    <property type="entry name" value="N2O_reductase_N"/>
</dbReference>
<name>A0A1L9TYN1_9EURO</name>
<evidence type="ECO:0000313" key="3">
    <source>
        <dbReference type="EMBL" id="OJJ64544.1"/>
    </source>
</evidence>
<dbReference type="AlphaFoldDB" id="A0A1L9TYN1"/>
<dbReference type="PANTHER" id="PTHR30344:SF1">
    <property type="entry name" value="6-PHOSPHOGLUCONOLACTONASE"/>
    <property type="match status" value="1"/>
</dbReference>
<accession>A0A1L9TYN1</accession>
<dbReference type="Gene3D" id="2.130.10.10">
    <property type="entry name" value="YVTN repeat-like/Quinoprotein amine dehydrogenase"/>
    <property type="match status" value="1"/>
</dbReference>
<dbReference type="OrthoDB" id="9972196at2759"/>
<dbReference type="GeneID" id="63757004"/>
<evidence type="ECO:0000256" key="1">
    <source>
        <dbReference type="ARBA" id="ARBA00005564"/>
    </source>
</evidence>
<dbReference type="Proteomes" id="UP000184356">
    <property type="component" value="Unassembled WGS sequence"/>
</dbReference>
<dbReference type="InterPro" id="IPR015943">
    <property type="entry name" value="WD40/YVTN_repeat-like_dom_sf"/>
</dbReference>
<evidence type="ECO:0000313" key="4">
    <source>
        <dbReference type="Proteomes" id="UP000184356"/>
    </source>
</evidence>
<feature type="chain" id="PRO_5012499366" description="6-phosphogluconolactonase" evidence="2">
    <location>
        <begin position="30"/>
        <end position="424"/>
    </location>
</feature>
<dbReference type="InterPro" id="IPR019405">
    <property type="entry name" value="Lactonase_7-beta_prop"/>
</dbReference>
<dbReference type="Pfam" id="PF10282">
    <property type="entry name" value="Lactonase"/>
    <property type="match status" value="1"/>
</dbReference>
<dbReference type="VEuPathDB" id="FungiDB:ASPSYDRAFT_139272"/>
<sequence>MSAIPGLRTLTSLGLSLVSIPALATQAQAQTTAATLFATHYNTQSIHTLSLSRASNGSYTLTESSKLKTCGKYPSWITLDAETETMYCSDEYGWKNDKDSVNGSLTALSVDEGVLTEIAKTDTAPGSGVHNVVYEGEGGKQYLAIAHYSGSAVSTYALPLQDEADPLQRFEFELSAPGTIPQNQDVPHPHQALLDPTGAFVLVPDLGADLVRVFAIDKANGKLNTCPPLNYTLGGGPRHGVFSTASENHELRVKRSRAPRDSAETVLYVAGELNGEVEAFAVSYQESGCLAFKQIEAEVPYPAELPEDASLGEIRLVDSHLYVSVRLDKAFDGNDSIANLALDGDGKFEFQDINTSGGELPRTLAINKAGDLVAVGNQLSSNVAIVERNANTGLLGSVVASLQIGTRGDPDDPLSGLSSIIWDE</sequence>
<dbReference type="EMBL" id="KV878582">
    <property type="protein sequence ID" value="OJJ64544.1"/>
    <property type="molecule type" value="Genomic_DNA"/>
</dbReference>
<dbReference type="InterPro" id="IPR050282">
    <property type="entry name" value="Cycloisomerase_2"/>
</dbReference>
<dbReference type="RefSeq" id="XP_040708350.1">
    <property type="nucleotide sequence ID" value="XM_040840931.1"/>
</dbReference>